<evidence type="ECO:0000256" key="4">
    <source>
        <dbReference type="ARBA" id="ARBA00023004"/>
    </source>
</evidence>
<dbReference type="Pfam" id="PF01152">
    <property type="entry name" value="Bac_globin"/>
    <property type="match status" value="1"/>
</dbReference>
<evidence type="ECO:0000256" key="3">
    <source>
        <dbReference type="ARBA" id="ARBA00022723"/>
    </source>
</evidence>
<dbReference type="Gene3D" id="1.10.490.10">
    <property type="entry name" value="Globins"/>
    <property type="match status" value="1"/>
</dbReference>
<feature type="compositionally biased region" description="Basic and acidic residues" evidence="5">
    <location>
        <begin position="290"/>
        <end position="299"/>
    </location>
</feature>
<dbReference type="InterPro" id="IPR012292">
    <property type="entry name" value="Globin/Proto"/>
</dbReference>
<dbReference type="GO" id="GO:0046872">
    <property type="term" value="F:metal ion binding"/>
    <property type="evidence" value="ECO:0007669"/>
    <property type="project" value="UniProtKB-KW"/>
</dbReference>
<keyword evidence="2" id="KW-0349">Heme</keyword>
<dbReference type="GO" id="GO:0019825">
    <property type="term" value="F:oxygen binding"/>
    <property type="evidence" value="ECO:0007669"/>
    <property type="project" value="InterPro"/>
</dbReference>
<accession>A0A7S0ZX07</accession>
<keyword evidence="3" id="KW-0479">Metal-binding</keyword>
<evidence type="ECO:0000256" key="2">
    <source>
        <dbReference type="ARBA" id="ARBA00022617"/>
    </source>
</evidence>
<dbReference type="SUPFAM" id="SSF46458">
    <property type="entry name" value="Globin-like"/>
    <property type="match status" value="1"/>
</dbReference>
<keyword evidence="1" id="KW-0813">Transport</keyword>
<reference evidence="6" key="1">
    <citation type="submission" date="2021-01" db="EMBL/GenBank/DDBJ databases">
        <authorList>
            <person name="Corre E."/>
            <person name="Pelletier E."/>
            <person name="Niang G."/>
            <person name="Scheremetjew M."/>
            <person name="Finn R."/>
            <person name="Kale V."/>
            <person name="Holt S."/>
            <person name="Cochrane G."/>
            <person name="Meng A."/>
            <person name="Brown T."/>
            <person name="Cohen L."/>
        </authorList>
    </citation>
    <scope>NUCLEOTIDE SEQUENCE</scope>
</reference>
<dbReference type="CDD" id="cd00454">
    <property type="entry name" value="TrHb1_N"/>
    <property type="match status" value="1"/>
</dbReference>
<keyword evidence="4" id="KW-0408">Iron</keyword>
<evidence type="ECO:0000256" key="1">
    <source>
        <dbReference type="ARBA" id="ARBA00022448"/>
    </source>
</evidence>
<feature type="compositionally biased region" description="Low complexity" evidence="5">
    <location>
        <begin position="214"/>
        <end position="223"/>
    </location>
</feature>
<dbReference type="InterPro" id="IPR001486">
    <property type="entry name" value="Hemoglobin_trunc"/>
</dbReference>
<dbReference type="InterPro" id="IPR009050">
    <property type="entry name" value="Globin-like_sf"/>
</dbReference>
<evidence type="ECO:0000313" key="6">
    <source>
        <dbReference type="EMBL" id="CAD8835315.1"/>
    </source>
</evidence>
<sequence length="333" mass="37575">MSLVERFGGEPAIDEFVAIFYQMMKDDPQLGRSFQRFNFEILKDRTVDFFLADWAGETWEGRPLFQAHASLHITVEMFDVMMKCIRKTLKQMRKSKQVSEEVIVAVERLREPICDPTGKLTASYKQKLADMEAARDDLVQTPMGFSISKAKLEENERRKARQATLQEKLRVLRECREQDVPSGESMNPEVPPPAAPPSEAPDFPPAPRPTNSSARARAQALAAKKVTAPPQVPKVASDQTRHDVVREETAKILESVLETQPQGALSDGTLTPPPLQTEQRRKSRVSVRFTEPEKSRERTSSCSSFSMFTSYQPCSLCSRAGDDEGEEYTVPEY</sequence>
<proteinExistence type="predicted"/>
<protein>
    <submittedName>
        <fullName evidence="6">Uncharacterized protein</fullName>
    </submittedName>
</protein>
<feature type="compositionally biased region" description="Pro residues" evidence="5">
    <location>
        <begin position="189"/>
        <end position="208"/>
    </location>
</feature>
<dbReference type="GO" id="GO:0020037">
    <property type="term" value="F:heme binding"/>
    <property type="evidence" value="ECO:0007669"/>
    <property type="project" value="InterPro"/>
</dbReference>
<organism evidence="6">
    <name type="scientific">Noctiluca scintillans</name>
    <name type="common">Sea sparkle</name>
    <name type="synonym">Red tide dinoflagellate</name>
    <dbReference type="NCBI Taxonomy" id="2966"/>
    <lineage>
        <taxon>Eukaryota</taxon>
        <taxon>Sar</taxon>
        <taxon>Alveolata</taxon>
        <taxon>Dinophyceae</taxon>
        <taxon>Noctilucales</taxon>
        <taxon>Noctilucaceae</taxon>
        <taxon>Noctiluca</taxon>
    </lineage>
</organism>
<dbReference type="EMBL" id="HBFQ01013937">
    <property type="protein sequence ID" value="CAD8835315.1"/>
    <property type="molecule type" value="Transcribed_RNA"/>
</dbReference>
<gene>
    <name evidence="6" type="ORF">NSCI0253_LOCUS9663</name>
</gene>
<evidence type="ECO:0000256" key="5">
    <source>
        <dbReference type="SAM" id="MobiDB-lite"/>
    </source>
</evidence>
<dbReference type="AlphaFoldDB" id="A0A7S0ZX07"/>
<name>A0A7S0ZX07_NOCSC</name>
<feature type="region of interest" description="Disordered" evidence="5">
    <location>
        <begin position="177"/>
        <end position="243"/>
    </location>
</feature>
<feature type="region of interest" description="Disordered" evidence="5">
    <location>
        <begin position="257"/>
        <end position="300"/>
    </location>
</feature>